<comment type="caution">
    <text evidence="1">The sequence shown here is derived from an EMBL/GenBank/DDBJ whole genome shotgun (WGS) entry which is preliminary data.</text>
</comment>
<proteinExistence type="predicted"/>
<reference evidence="1 2" key="1">
    <citation type="journal article" date="2016" name="Nat. Commun.">
        <title>Thousands of microbial genomes shed light on interconnected biogeochemical processes in an aquifer system.</title>
        <authorList>
            <person name="Anantharaman K."/>
            <person name="Brown C.T."/>
            <person name="Hug L.A."/>
            <person name="Sharon I."/>
            <person name="Castelle C.J."/>
            <person name="Probst A.J."/>
            <person name="Thomas B.C."/>
            <person name="Singh A."/>
            <person name="Wilkins M.J."/>
            <person name="Karaoz U."/>
            <person name="Brodie E.L."/>
            <person name="Williams K.H."/>
            <person name="Hubbard S.S."/>
            <person name="Banfield J.F."/>
        </authorList>
    </citation>
    <scope>NUCLEOTIDE SEQUENCE [LARGE SCALE GENOMIC DNA]</scope>
</reference>
<evidence type="ECO:0000313" key="1">
    <source>
        <dbReference type="EMBL" id="OGY67988.1"/>
    </source>
</evidence>
<evidence type="ECO:0000313" key="2">
    <source>
        <dbReference type="Proteomes" id="UP000177690"/>
    </source>
</evidence>
<protein>
    <submittedName>
        <fullName evidence="1">Uncharacterized protein</fullName>
    </submittedName>
</protein>
<name>A0A1G1ZTD2_9BACT</name>
<dbReference type="AlphaFoldDB" id="A0A1G1ZTD2"/>
<organism evidence="1 2">
    <name type="scientific">Candidatus Harrisonbacteria bacterium RIFCSPLOWO2_02_FULL_41_13b</name>
    <dbReference type="NCBI Taxonomy" id="1798409"/>
    <lineage>
        <taxon>Bacteria</taxon>
        <taxon>Candidatus Harrisoniibacteriota</taxon>
    </lineage>
</organism>
<sequence>MGLFRKNGLARFLKNSIFVQGEAFDARLEFKKIILLPKKERQKTLDEFRKKYLRQKIGIALLQVRVLDLIRRDPDLSTEELCSEAKELGNNYGLNSNHLEQIAEIIASYGEARKAIMDFRDQYPNDRDLYRVLFGRDPIGRVKVFCGPIILHFHCNNLEDYTRIFFNLFYSVQEVTEDQKRIADLSVGVFLRNAPFESLIGTITAEKLSWLKRLERMILGWLSISVYDHEEQHAIYSLLSDVFLDGWEYEQRELCLAKELRSLRTQLKEVQSEQARLVLSVLYYLQVATKNALEDARDEILASLIGGRNPGGIFEKLIVVDVDGEYYDFFYRSYSKLEKEISSYPEASKNFIIQAMRDTRMKYINILWRSLGAVKKIKKMGFSTKELVALLTWEPVIRWPRLAQQIKNLIE</sequence>
<accession>A0A1G1ZTD2</accession>
<dbReference type="EMBL" id="MHJL01000010">
    <property type="protein sequence ID" value="OGY67988.1"/>
    <property type="molecule type" value="Genomic_DNA"/>
</dbReference>
<gene>
    <name evidence="1" type="ORF">A3I24_03280</name>
</gene>
<dbReference type="Proteomes" id="UP000177690">
    <property type="component" value="Unassembled WGS sequence"/>
</dbReference>